<keyword evidence="8 11" id="KW-1133">Transmembrane helix</keyword>
<evidence type="ECO:0000313" key="14">
    <source>
        <dbReference type="Proteomes" id="UP000244700"/>
    </source>
</evidence>
<dbReference type="SUPFAM" id="SSF55874">
    <property type="entry name" value="ATPase domain of HSP90 chaperone/DNA topoisomerase II/histidine kinase"/>
    <property type="match status" value="1"/>
</dbReference>
<evidence type="ECO:0000256" key="7">
    <source>
        <dbReference type="ARBA" id="ARBA00022777"/>
    </source>
</evidence>
<dbReference type="PANTHER" id="PTHR45436:SF15">
    <property type="entry name" value="SENSOR HISTIDINE KINASE CUSS"/>
    <property type="match status" value="1"/>
</dbReference>
<dbReference type="EC" id="2.7.13.3" evidence="3"/>
<dbReference type="InterPro" id="IPR003594">
    <property type="entry name" value="HATPase_dom"/>
</dbReference>
<dbReference type="Pfam" id="PF00512">
    <property type="entry name" value="HisKA"/>
    <property type="match status" value="1"/>
</dbReference>
<evidence type="ECO:0000256" key="1">
    <source>
        <dbReference type="ARBA" id="ARBA00000085"/>
    </source>
</evidence>
<comment type="catalytic activity">
    <reaction evidence="1">
        <text>ATP + protein L-histidine = ADP + protein N-phospho-L-histidine.</text>
        <dbReference type="EC" id="2.7.13.3"/>
    </reaction>
</comment>
<evidence type="ECO:0000256" key="5">
    <source>
        <dbReference type="ARBA" id="ARBA00022679"/>
    </source>
</evidence>
<evidence type="ECO:0000256" key="11">
    <source>
        <dbReference type="SAM" id="Phobius"/>
    </source>
</evidence>
<evidence type="ECO:0000256" key="10">
    <source>
        <dbReference type="ARBA" id="ARBA00023136"/>
    </source>
</evidence>
<feature type="transmembrane region" description="Helical" evidence="11">
    <location>
        <begin position="20"/>
        <end position="41"/>
    </location>
</feature>
<gene>
    <name evidence="13" type="ORF">C2R72_05810</name>
</gene>
<comment type="subcellular location">
    <subcellularLocation>
        <location evidence="2">Membrane</location>
        <topology evidence="2">Multi-pass membrane protein</topology>
    </subcellularLocation>
</comment>
<dbReference type="SMART" id="SM00388">
    <property type="entry name" value="HisKA"/>
    <property type="match status" value="1"/>
</dbReference>
<accession>A0A2T6VD37</accession>
<dbReference type="CDD" id="cd00082">
    <property type="entry name" value="HisKA"/>
    <property type="match status" value="1"/>
</dbReference>
<evidence type="ECO:0000256" key="3">
    <source>
        <dbReference type="ARBA" id="ARBA00012438"/>
    </source>
</evidence>
<dbReference type="EMBL" id="QBQT01000351">
    <property type="protein sequence ID" value="PUD75825.1"/>
    <property type="molecule type" value="Genomic_DNA"/>
</dbReference>
<protein>
    <recommendedName>
        <fullName evidence="3">histidine kinase</fullName>
        <ecNumber evidence="3">2.7.13.3</ecNumber>
    </recommendedName>
</protein>
<reference evidence="13 14" key="1">
    <citation type="submission" date="2018-01" db="EMBL/GenBank/DDBJ databases">
        <title>Helicobacter pylori genome-wide association study shows promise for predicting gastric cancer risk.</title>
        <authorList>
            <person name="Berthenet E."/>
            <person name="Yahara K."/>
            <person name="Thorell K."/>
            <person name="Pascoe B."/>
            <person name="Meric G."/>
            <person name="Mikhail J.M."/>
            <person name="Engstrand L."/>
            <person name="Enroth H."/>
            <person name="Burette A."/>
            <person name="Megraud F."/>
            <person name="Atherton J."/>
            <person name="Smith S."/>
            <person name="Wilkinson T.S."/>
            <person name="Hitchings M.D."/>
            <person name="Falush D."/>
            <person name="Sheppard S.K."/>
        </authorList>
    </citation>
    <scope>NUCLEOTIDE SEQUENCE [LARGE SCALE GENOMIC DNA]</scope>
    <source>
        <strain evidence="13 14">GIL237</strain>
    </source>
</reference>
<comment type="caution">
    <text evidence="13">The sequence shown here is derived from an EMBL/GenBank/DDBJ whole genome shotgun (WGS) entry which is preliminary data.</text>
</comment>
<dbReference type="InterPro" id="IPR036097">
    <property type="entry name" value="HisK_dim/P_sf"/>
</dbReference>
<evidence type="ECO:0000256" key="6">
    <source>
        <dbReference type="ARBA" id="ARBA00022692"/>
    </source>
</evidence>
<dbReference type="SMART" id="SM00387">
    <property type="entry name" value="HATPase_c"/>
    <property type="match status" value="1"/>
</dbReference>
<feature type="domain" description="Histidine kinase" evidence="12">
    <location>
        <begin position="200"/>
        <end position="398"/>
    </location>
</feature>
<dbReference type="InterPro" id="IPR003661">
    <property type="entry name" value="HisK_dim/P_dom"/>
</dbReference>
<dbReference type="InterPro" id="IPR050428">
    <property type="entry name" value="TCS_sensor_his_kinase"/>
</dbReference>
<evidence type="ECO:0000256" key="9">
    <source>
        <dbReference type="ARBA" id="ARBA00023012"/>
    </source>
</evidence>
<name>A0A2T6VD37_HELPX</name>
<sequence>MRGWAIALTHYEKKSLKLFLGTYLGSSFVLMLVISVLAFNYEKNEKIKMIRMDMDKMASKIASEVVALHMQTHGDYHNALNALISRYKDASIALFDSKKRVLYSNIPESANLIKNHKEAGFFNFKGEYYLFSDETFAHLGVAKMLFKNSKPLHFSSLYRNIVLVFVIAFLCVIGVSVFLGRLFLKPIRNEITRIDHFLKNTTHELNTPMSALVLSLKTLEDNQQHRRIKIAIQRMSFLYRSLSYLVMQDIERESFVLLDLKALITKENTLFSEMIDYHKLEFKSDLVGVELKAKEQDFISLYSNLLMNAIKYSVMHGYIHVELTCEFLKVKNLGYEIPKDKIKELSVRYARFNSGVLGYGIGLDLVKKVCEKYKMRLEIHSEPSLKGSFYENSFCIHFQG</sequence>
<evidence type="ECO:0000256" key="8">
    <source>
        <dbReference type="ARBA" id="ARBA00022989"/>
    </source>
</evidence>
<dbReference type="PROSITE" id="PS50109">
    <property type="entry name" value="HIS_KIN"/>
    <property type="match status" value="1"/>
</dbReference>
<dbReference type="Pfam" id="PF02518">
    <property type="entry name" value="HATPase_c"/>
    <property type="match status" value="1"/>
</dbReference>
<dbReference type="SUPFAM" id="SSF47384">
    <property type="entry name" value="Homodimeric domain of signal transducing histidine kinase"/>
    <property type="match status" value="1"/>
</dbReference>
<keyword evidence="10 11" id="KW-0472">Membrane</keyword>
<feature type="transmembrane region" description="Helical" evidence="11">
    <location>
        <begin position="157"/>
        <end position="184"/>
    </location>
</feature>
<dbReference type="AlphaFoldDB" id="A0A2T6VD37"/>
<keyword evidence="5" id="KW-0808">Transferase</keyword>
<keyword evidence="6 11" id="KW-0812">Transmembrane</keyword>
<keyword evidence="4" id="KW-0597">Phosphoprotein</keyword>
<evidence type="ECO:0000259" key="12">
    <source>
        <dbReference type="PROSITE" id="PS50109"/>
    </source>
</evidence>
<evidence type="ECO:0000256" key="2">
    <source>
        <dbReference type="ARBA" id="ARBA00004141"/>
    </source>
</evidence>
<evidence type="ECO:0000256" key="4">
    <source>
        <dbReference type="ARBA" id="ARBA00022553"/>
    </source>
</evidence>
<dbReference type="Proteomes" id="UP000244700">
    <property type="component" value="Unassembled WGS sequence"/>
</dbReference>
<proteinExistence type="predicted"/>
<keyword evidence="7 13" id="KW-0418">Kinase</keyword>
<dbReference type="InterPro" id="IPR005467">
    <property type="entry name" value="His_kinase_dom"/>
</dbReference>
<organism evidence="13 14">
    <name type="scientific">Helicobacter pylori</name>
    <name type="common">Campylobacter pylori</name>
    <dbReference type="NCBI Taxonomy" id="210"/>
    <lineage>
        <taxon>Bacteria</taxon>
        <taxon>Pseudomonadati</taxon>
        <taxon>Campylobacterota</taxon>
        <taxon>Epsilonproteobacteria</taxon>
        <taxon>Campylobacterales</taxon>
        <taxon>Helicobacteraceae</taxon>
        <taxon>Helicobacter</taxon>
    </lineage>
</organism>
<dbReference type="GO" id="GO:0000155">
    <property type="term" value="F:phosphorelay sensor kinase activity"/>
    <property type="evidence" value="ECO:0007669"/>
    <property type="project" value="InterPro"/>
</dbReference>
<keyword evidence="9" id="KW-0902">Two-component regulatory system</keyword>
<dbReference type="PANTHER" id="PTHR45436">
    <property type="entry name" value="SENSOR HISTIDINE KINASE YKOH"/>
    <property type="match status" value="1"/>
</dbReference>
<dbReference type="Gene3D" id="3.30.565.10">
    <property type="entry name" value="Histidine kinase-like ATPase, C-terminal domain"/>
    <property type="match status" value="1"/>
</dbReference>
<evidence type="ECO:0000313" key="13">
    <source>
        <dbReference type="EMBL" id="PUD75825.1"/>
    </source>
</evidence>
<dbReference type="InterPro" id="IPR036890">
    <property type="entry name" value="HATPase_C_sf"/>
</dbReference>
<dbReference type="GO" id="GO:0005886">
    <property type="term" value="C:plasma membrane"/>
    <property type="evidence" value="ECO:0007669"/>
    <property type="project" value="TreeGrafter"/>
</dbReference>